<comment type="function">
    <text evidence="7">Converts acetoacetate to acetoacetyl-CoA in the cytosol.</text>
</comment>
<sequence length="624" mass="70392">GYDDLYKWSIEHLSEYWSEVWEFAGIVYSTKYDTVIDLNIPLSETPKWFEGAKLNFAENLLKYRDDRVAFIVTGEDTKTEVITFAQMFEETRLYAAAFRKFGLKKGDIVVCYMSNRKEAFLAMQAIISIGAIWTGSLPFLGAEAALKRFQQISPKVFVTVDRYPERGEEVELLPKVKEIVKGLPTLKKVLIVASKPDSHSKDISAIKNSCFLDDFLKLGIEKDGSVPPMTFEQVSFSYPVTINYTSGTTGLPKAVVHGSGILMSIFNLSAMNLDCDRDSRWLYTIPMGSGVWIFFAAVHFLGQTLVIYEGDPYFQPLTSLWDVIEKWKISHTLIIAKIVNEFQKKDLLPNKNHNLSSLKCVITGMSAAKIQTFDFMKEISEDLMYTTTYGSTETMSSTVANTLSLPAYKGEINAVNLGVSLQVVDKAGNPVIGEMGDIVFSKPMPSLPIGFWGDFDGSAYREKYFSKYSGMFTTGDSAIINPVTKNWIICCRSDEMLNPNGTRYGSSEIYDIVEVFPEVQDSLCVSQYNKDMEERVILFLKFQEGCSCSEELISRIQESIEKHLSALHVPEVFIEVQEIPYSIAEKKAEIIVKKIINNQPFNQDTVRNPGCLKYYFNIPALQGF</sequence>
<evidence type="ECO:0000256" key="1">
    <source>
        <dbReference type="ARBA" id="ARBA00006432"/>
    </source>
</evidence>
<dbReference type="InterPro" id="IPR020845">
    <property type="entry name" value="AMP-binding_CS"/>
</dbReference>
<gene>
    <name evidence="11" type="primary">AACS</name>
    <name evidence="11" type="ORF">NPIL_503221</name>
</gene>
<dbReference type="InterPro" id="IPR042099">
    <property type="entry name" value="ANL_N_sf"/>
</dbReference>
<dbReference type="PROSITE" id="PS00455">
    <property type="entry name" value="AMP_BINDING"/>
    <property type="match status" value="1"/>
</dbReference>
<dbReference type="InterPro" id="IPR000873">
    <property type="entry name" value="AMP-dep_synth/lig_dom"/>
</dbReference>
<feature type="non-terminal residue" evidence="11">
    <location>
        <position position="1"/>
    </location>
</feature>
<evidence type="ECO:0000259" key="9">
    <source>
        <dbReference type="Pfam" id="PF00501"/>
    </source>
</evidence>
<dbReference type="PANTHER" id="PTHR42921:SF1">
    <property type="entry name" value="ACETOACETYL-COA SYNTHETASE"/>
    <property type="match status" value="1"/>
</dbReference>
<keyword evidence="8" id="KW-1133">Transmembrane helix</keyword>
<keyword evidence="5 7" id="KW-0547">Nucleotide-binding</keyword>
<dbReference type="SUPFAM" id="SSF56801">
    <property type="entry name" value="Acetyl-CoA synthetase-like"/>
    <property type="match status" value="1"/>
</dbReference>
<evidence type="ECO:0000313" key="12">
    <source>
        <dbReference type="Proteomes" id="UP000887013"/>
    </source>
</evidence>
<keyword evidence="8" id="KW-0472">Membrane</keyword>
<evidence type="ECO:0000256" key="6">
    <source>
        <dbReference type="ARBA" id="ARBA00022840"/>
    </source>
</evidence>
<evidence type="ECO:0000259" key="10">
    <source>
        <dbReference type="Pfam" id="PF16177"/>
    </source>
</evidence>
<dbReference type="OrthoDB" id="10253869at2759"/>
<keyword evidence="12" id="KW-1185">Reference proteome</keyword>
<keyword evidence="6 7" id="KW-0067">ATP-binding</keyword>
<dbReference type="EC" id="6.2.1.16" evidence="2 7"/>
<feature type="domain" description="AMP-dependent synthetase/ligase" evidence="9">
    <location>
        <begin position="61"/>
        <end position="443"/>
    </location>
</feature>
<comment type="subcellular location">
    <subcellularLocation>
        <location evidence="7">Cytoplasm</location>
        <location evidence="7">Cytosol</location>
    </subcellularLocation>
</comment>
<evidence type="ECO:0000256" key="5">
    <source>
        <dbReference type="ARBA" id="ARBA00022741"/>
    </source>
</evidence>
<evidence type="ECO:0000256" key="4">
    <source>
        <dbReference type="ARBA" id="ARBA00022598"/>
    </source>
</evidence>
<keyword evidence="7" id="KW-0963">Cytoplasm</keyword>
<reference evidence="11" key="1">
    <citation type="submission" date="2020-08" db="EMBL/GenBank/DDBJ databases">
        <title>Multicomponent nature underlies the extraordinary mechanical properties of spider dragline silk.</title>
        <authorList>
            <person name="Kono N."/>
            <person name="Nakamura H."/>
            <person name="Mori M."/>
            <person name="Yoshida Y."/>
            <person name="Ohtoshi R."/>
            <person name="Malay A.D."/>
            <person name="Moran D.A.P."/>
            <person name="Tomita M."/>
            <person name="Numata K."/>
            <person name="Arakawa K."/>
        </authorList>
    </citation>
    <scope>NUCLEOTIDE SEQUENCE</scope>
</reference>
<feature type="transmembrane region" description="Helical" evidence="8">
    <location>
        <begin position="281"/>
        <end position="302"/>
    </location>
</feature>
<dbReference type="AlphaFoldDB" id="A0A8X6QAB4"/>
<organism evidence="11 12">
    <name type="scientific">Nephila pilipes</name>
    <name type="common">Giant wood spider</name>
    <name type="synonym">Nephila maculata</name>
    <dbReference type="NCBI Taxonomy" id="299642"/>
    <lineage>
        <taxon>Eukaryota</taxon>
        <taxon>Metazoa</taxon>
        <taxon>Ecdysozoa</taxon>
        <taxon>Arthropoda</taxon>
        <taxon>Chelicerata</taxon>
        <taxon>Arachnida</taxon>
        <taxon>Araneae</taxon>
        <taxon>Araneomorphae</taxon>
        <taxon>Entelegynae</taxon>
        <taxon>Araneoidea</taxon>
        <taxon>Nephilidae</taxon>
        <taxon>Nephila</taxon>
    </lineage>
</organism>
<evidence type="ECO:0000256" key="8">
    <source>
        <dbReference type="SAM" id="Phobius"/>
    </source>
</evidence>
<dbReference type="Gene3D" id="3.30.300.30">
    <property type="match status" value="1"/>
</dbReference>
<comment type="catalytic activity">
    <reaction evidence="7">
        <text>acetoacetate + ATP + CoA = acetoacetyl-CoA + AMP + diphosphate</text>
        <dbReference type="Rhea" id="RHEA:16117"/>
        <dbReference type="ChEBI" id="CHEBI:13705"/>
        <dbReference type="ChEBI" id="CHEBI:30616"/>
        <dbReference type="ChEBI" id="CHEBI:33019"/>
        <dbReference type="ChEBI" id="CHEBI:57286"/>
        <dbReference type="ChEBI" id="CHEBI:57287"/>
        <dbReference type="ChEBI" id="CHEBI:456215"/>
        <dbReference type="EC" id="6.2.1.16"/>
    </reaction>
</comment>
<evidence type="ECO:0000256" key="2">
    <source>
        <dbReference type="ARBA" id="ARBA00012988"/>
    </source>
</evidence>
<comment type="similarity">
    <text evidence="1 7">Belongs to the ATP-dependent AMP-binding enzyme family.</text>
</comment>
<dbReference type="GO" id="GO:0005524">
    <property type="term" value="F:ATP binding"/>
    <property type="evidence" value="ECO:0007669"/>
    <property type="project" value="UniProtKB-UniRule"/>
</dbReference>
<dbReference type="Pfam" id="PF00501">
    <property type="entry name" value="AMP-binding"/>
    <property type="match status" value="1"/>
</dbReference>
<protein>
    <recommendedName>
        <fullName evidence="3 7">Acetoacetyl-CoA synthetase</fullName>
        <ecNumber evidence="2 7">6.2.1.16</ecNumber>
    </recommendedName>
</protein>
<accession>A0A8X6QAB4</accession>
<dbReference type="Gene3D" id="3.40.50.12780">
    <property type="entry name" value="N-terminal domain of ligase-like"/>
    <property type="match status" value="1"/>
</dbReference>
<evidence type="ECO:0000256" key="7">
    <source>
        <dbReference type="RuleBase" id="RU367019"/>
    </source>
</evidence>
<feature type="transmembrane region" description="Helical" evidence="8">
    <location>
        <begin position="119"/>
        <end position="140"/>
    </location>
</feature>
<evidence type="ECO:0000313" key="11">
    <source>
        <dbReference type="EMBL" id="GFU15476.1"/>
    </source>
</evidence>
<dbReference type="Pfam" id="PF16177">
    <property type="entry name" value="ACAS_N"/>
    <property type="match status" value="1"/>
</dbReference>
<dbReference type="Proteomes" id="UP000887013">
    <property type="component" value="Unassembled WGS sequence"/>
</dbReference>
<keyword evidence="8" id="KW-0812">Transmembrane</keyword>
<dbReference type="GO" id="GO:0005829">
    <property type="term" value="C:cytosol"/>
    <property type="evidence" value="ECO:0007669"/>
    <property type="project" value="UniProtKB-SubCell"/>
</dbReference>
<dbReference type="NCBIfam" id="TIGR01217">
    <property type="entry name" value="ac_ac_CoA_syn"/>
    <property type="match status" value="1"/>
</dbReference>
<keyword evidence="4 7" id="KW-0436">Ligase</keyword>
<dbReference type="EMBL" id="BMAW01079488">
    <property type="protein sequence ID" value="GFU15476.1"/>
    <property type="molecule type" value="Genomic_DNA"/>
</dbReference>
<dbReference type="PANTHER" id="PTHR42921">
    <property type="entry name" value="ACETOACETYL-COA SYNTHETASE"/>
    <property type="match status" value="1"/>
</dbReference>
<comment type="caution">
    <text evidence="11">The sequence shown here is derived from an EMBL/GenBank/DDBJ whole genome shotgun (WGS) entry which is preliminary data.</text>
</comment>
<dbReference type="InterPro" id="IPR045851">
    <property type="entry name" value="AMP-bd_C_sf"/>
</dbReference>
<dbReference type="InterPro" id="IPR005914">
    <property type="entry name" value="Acac_CoA_synth"/>
</dbReference>
<keyword evidence="7" id="KW-0276">Fatty acid metabolism</keyword>
<feature type="domain" description="Acetyl-coenzyme A synthetase N-terminal" evidence="10">
    <location>
        <begin position="2"/>
        <end position="59"/>
    </location>
</feature>
<dbReference type="GO" id="GO:0006631">
    <property type="term" value="P:fatty acid metabolic process"/>
    <property type="evidence" value="ECO:0007669"/>
    <property type="project" value="UniProtKB-UniRule"/>
</dbReference>
<dbReference type="InterPro" id="IPR032387">
    <property type="entry name" value="ACAS_N"/>
</dbReference>
<name>A0A8X6QAB4_NEPPI</name>
<keyword evidence="7" id="KW-0443">Lipid metabolism</keyword>
<dbReference type="GO" id="GO:0030729">
    <property type="term" value="F:acetoacetate-CoA ligase activity"/>
    <property type="evidence" value="ECO:0007669"/>
    <property type="project" value="UniProtKB-UniRule"/>
</dbReference>
<proteinExistence type="inferred from homology"/>
<evidence type="ECO:0000256" key="3">
    <source>
        <dbReference type="ARBA" id="ARBA00015326"/>
    </source>
</evidence>